<sequence>MFVNGSRAMLETQAHPAASPAAAAAEALGAALSSRGAQPSLLLPAVRRLEAQLSMLLTTFHDDAGFWPAFSVLMQELDQGLSLSERRRLHSHADFLLVRAGMPAWTLVGANAGSAPPAARRP</sequence>
<reference evidence="1 2" key="1">
    <citation type="submission" date="2016-08" db="EMBL/GenBank/DDBJ databases">
        <authorList>
            <person name="Seilhamer J.J."/>
        </authorList>
    </citation>
    <scope>NUCLEOTIDE SEQUENCE [LARGE SCALE GENOMIC DNA]</scope>
    <source>
        <strain evidence="1 2">CFBP4641</strain>
    </source>
</reference>
<gene>
    <name evidence="1" type="ORF">XsacCFBP4641_07295</name>
</gene>
<evidence type="ECO:0000313" key="1">
    <source>
        <dbReference type="EMBL" id="PPU83544.1"/>
    </source>
</evidence>
<accession>A0A2P5Z611</accession>
<evidence type="ECO:0000313" key="2">
    <source>
        <dbReference type="Proteomes" id="UP000247346"/>
    </source>
</evidence>
<dbReference type="Proteomes" id="UP000247346">
    <property type="component" value="Unassembled WGS sequence"/>
</dbReference>
<dbReference type="OrthoDB" id="6009163at2"/>
<protein>
    <submittedName>
        <fullName evidence="1">Uncharacterized protein</fullName>
    </submittedName>
</protein>
<name>A0A2P5Z611_9XANT</name>
<dbReference type="RefSeq" id="WP_040901988.1">
    <property type="nucleotide sequence ID" value="NZ_JXQE01000055.1"/>
</dbReference>
<comment type="caution">
    <text evidence="1">The sequence shown here is derived from an EMBL/GenBank/DDBJ whole genome shotgun (WGS) entry which is preliminary data.</text>
</comment>
<dbReference type="AlphaFoldDB" id="A0A2P5Z611"/>
<dbReference type="EMBL" id="MDEK01000005">
    <property type="protein sequence ID" value="PPU83544.1"/>
    <property type="molecule type" value="Genomic_DNA"/>
</dbReference>
<proteinExistence type="predicted"/>
<organism evidence="1 2">
    <name type="scientific">Xanthomonas sacchari</name>
    <dbReference type="NCBI Taxonomy" id="56458"/>
    <lineage>
        <taxon>Bacteria</taxon>
        <taxon>Pseudomonadati</taxon>
        <taxon>Pseudomonadota</taxon>
        <taxon>Gammaproteobacteria</taxon>
        <taxon>Lysobacterales</taxon>
        <taxon>Lysobacteraceae</taxon>
        <taxon>Xanthomonas</taxon>
    </lineage>
</organism>
<dbReference type="STRING" id="56458.SB85_16825"/>